<dbReference type="InterPro" id="IPR027417">
    <property type="entry name" value="P-loop_NTPase"/>
</dbReference>
<evidence type="ECO:0000256" key="6">
    <source>
        <dbReference type="ARBA" id="ARBA00022801"/>
    </source>
</evidence>
<keyword evidence="4" id="KW-0479">Metal-binding</keyword>
<dbReference type="GeneID" id="87108029"/>
<dbReference type="eggNOG" id="COG2254">
    <property type="taxonomic scope" value="Bacteria"/>
</dbReference>
<dbReference type="NCBIfam" id="TIGR01596">
    <property type="entry name" value="cas3_HD"/>
    <property type="match status" value="1"/>
</dbReference>
<comment type="similarity">
    <text evidence="1">In the N-terminal section; belongs to the CRISPR-associated nuclease Cas3-HD family.</text>
</comment>
<evidence type="ECO:0000259" key="10">
    <source>
        <dbReference type="PROSITE" id="PS51194"/>
    </source>
</evidence>
<dbReference type="NCBIfam" id="TIGR01587">
    <property type="entry name" value="cas3_core"/>
    <property type="match status" value="1"/>
</dbReference>
<dbReference type="Pfam" id="PF22590">
    <property type="entry name" value="Cas3-like_C_2"/>
    <property type="match status" value="1"/>
</dbReference>
<organism evidence="12 13">
    <name type="scientific">Mesotoga prima MesG1.Ag.4.2</name>
    <dbReference type="NCBI Taxonomy" id="660470"/>
    <lineage>
        <taxon>Bacteria</taxon>
        <taxon>Thermotogati</taxon>
        <taxon>Thermotogota</taxon>
        <taxon>Thermotogae</taxon>
        <taxon>Kosmotogales</taxon>
        <taxon>Kosmotogaceae</taxon>
        <taxon>Mesotoga</taxon>
    </lineage>
</organism>
<name>I2F7N1_9BACT</name>
<evidence type="ECO:0000256" key="2">
    <source>
        <dbReference type="ARBA" id="ARBA00009046"/>
    </source>
</evidence>
<dbReference type="InterPro" id="IPR054712">
    <property type="entry name" value="Cas3-like_dom"/>
</dbReference>
<dbReference type="STRING" id="660470.Theba_2307"/>
<keyword evidence="7" id="KW-0347">Helicase</keyword>
<dbReference type="InterPro" id="IPR001650">
    <property type="entry name" value="Helicase_C-like"/>
</dbReference>
<dbReference type="GO" id="GO:0051607">
    <property type="term" value="P:defense response to virus"/>
    <property type="evidence" value="ECO:0007669"/>
    <property type="project" value="UniProtKB-KW"/>
</dbReference>
<evidence type="ECO:0000256" key="4">
    <source>
        <dbReference type="ARBA" id="ARBA00022723"/>
    </source>
</evidence>
<dbReference type="SMART" id="SM00490">
    <property type="entry name" value="HELICc"/>
    <property type="match status" value="1"/>
</dbReference>
<dbReference type="GO" id="GO:0016787">
    <property type="term" value="F:hydrolase activity"/>
    <property type="evidence" value="ECO:0007669"/>
    <property type="project" value="UniProtKB-KW"/>
</dbReference>
<evidence type="ECO:0000256" key="1">
    <source>
        <dbReference type="ARBA" id="ARBA00006847"/>
    </source>
</evidence>
<evidence type="ECO:0000256" key="9">
    <source>
        <dbReference type="ARBA" id="ARBA00023118"/>
    </source>
</evidence>
<feature type="domain" description="HD Cas3-type" evidence="11">
    <location>
        <begin position="5"/>
        <end position="207"/>
    </location>
</feature>
<dbReference type="HOGENOM" id="CLU_010123_1_1_0"/>
<dbReference type="eggNOG" id="COG1203">
    <property type="taxonomic scope" value="Bacteria"/>
</dbReference>
<keyword evidence="8" id="KW-0067">ATP-binding</keyword>
<feature type="domain" description="Helicase C-terminal" evidence="10">
    <location>
        <begin position="475"/>
        <end position="637"/>
    </location>
</feature>
<dbReference type="EMBL" id="CP003532">
    <property type="protein sequence ID" value="AFK07934.1"/>
    <property type="molecule type" value="Genomic_DNA"/>
</dbReference>
<evidence type="ECO:0000259" key="11">
    <source>
        <dbReference type="PROSITE" id="PS51643"/>
    </source>
</evidence>
<dbReference type="InterPro" id="IPR038257">
    <property type="entry name" value="CRISPR-assoc_Cas3_HD_sf"/>
</dbReference>
<keyword evidence="6" id="KW-0378">Hydrolase</keyword>
<dbReference type="InterPro" id="IPR006474">
    <property type="entry name" value="Helicase_Cas3_CRISPR-ass_core"/>
</dbReference>
<evidence type="ECO:0000313" key="13">
    <source>
        <dbReference type="Proteomes" id="UP000002881"/>
    </source>
</evidence>
<evidence type="ECO:0000313" key="12">
    <source>
        <dbReference type="EMBL" id="AFK07934.1"/>
    </source>
</evidence>
<dbReference type="PROSITE" id="PS51194">
    <property type="entry name" value="HELICASE_CTER"/>
    <property type="match status" value="1"/>
</dbReference>
<dbReference type="SUPFAM" id="SSF52540">
    <property type="entry name" value="P-loop containing nucleoside triphosphate hydrolases"/>
    <property type="match status" value="1"/>
</dbReference>
<dbReference type="PROSITE" id="PS51643">
    <property type="entry name" value="HD_CAS3"/>
    <property type="match status" value="1"/>
</dbReference>
<evidence type="ECO:0000256" key="8">
    <source>
        <dbReference type="ARBA" id="ARBA00022840"/>
    </source>
</evidence>
<dbReference type="InterPro" id="IPR011545">
    <property type="entry name" value="DEAD/DEAH_box_helicase_dom"/>
</dbReference>
<proteinExistence type="inferred from homology"/>
<dbReference type="Proteomes" id="UP000002881">
    <property type="component" value="Chromosome"/>
</dbReference>
<accession>I2F7N1</accession>
<keyword evidence="12" id="KW-0255">Endonuclease</keyword>
<dbReference type="InterPro" id="IPR006483">
    <property type="entry name" value="CRISPR-assoc_Cas3_HD"/>
</dbReference>
<dbReference type="Gene3D" id="3.40.50.300">
    <property type="entry name" value="P-loop containing nucleotide triphosphate hydrolases"/>
    <property type="match status" value="2"/>
</dbReference>
<dbReference type="GO" id="GO:0005524">
    <property type="term" value="F:ATP binding"/>
    <property type="evidence" value="ECO:0007669"/>
    <property type="project" value="UniProtKB-KW"/>
</dbReference>
<dbReference type="GO" id="GO:0046872">
    <property type="term" value="F:metal ion binding"/>
    <property type="evidence" value="ECO:0007669"/>
    <property type="project" value="UniProtKB-KW"/>
</dbReference>
<keyword evidence="3" id="KW-0540">Nuclease</keyword>
<dbReference type="Pfam" id="PF18019">
    <property type="entry name" value="Cas3_HD"/>
    <property type="match status" value="1"/>
</dbReference>
<evidence type="ECO:0000256" key="3">
    <source>
        <dbReference type="ARBA" id="ARBA00022722"/>
    </source>
</evidence>
<dbReference type="Pfam" id="PF00270">
    <property type="entry name" value="DEAD"/>
    <property type="match status" value="1"/>
</dbReference>
<evidence type="ECO:0000256" key="5">
    <source>
        <dbReference type="ARBA" id="ARBA00022741"/>
    </source>
</evidence>
<dbReference type="CDD" id="cd09641">
    <property type="entry name" value="Cas3''_I"/>
    <property type="match status" value="1"/>
</dbReference>
<reference evidence="12 13" key="1">
    <citation type="journal article" date="2012" name="Genome Biol. Evol.">
        <title>Genome Sequence of the Mesophilic Thermotogales Bacterium Mesotoga prima MesG1.Ag.4.2 Reveals the Largest Thermotogales Genome To Date.</title>
        <authorList>
            <person name="Zhaxybayeva O."/>
            <person name="Swithers K.S."/>
            <person name="Foght J."/>
            <person name="Green A.G."/>
            <person name="Bruce D."/>
            <person name="Detter C."/>
            <person name="Han S."/>
            <person name="Teshima H."/>
            <person name="Han J."/>
            <person name="Woyke T."/>
            <person name="Pitluck S."/>
            <person name="Nolan M."/>
            <person name="Ivanova N."/>
            <person name="Pati A."/>
            <person name="Land M.L."/>
            <person name="Dlutek M."/>
            <person name="Doolittle W.F."/>
            <person name="Noll K.M."/>
            <person name="Nesbo C.L."/>
        </authorList>
    </citation>
    <scope>NUCLEOTIDE SEQUENCE [LARGE SCALE GENOMIC DNA]</scope>
    <source>
        <strain evidence="13">mesG1.Ag.4.2</strain>
    </source>
</reference>
<dbReference type="Gene3D" id="1.10.3210.30">
    <property type="match status" value="1"/>
</dbReference>
<sequence>MSHVRSHPDRLLEKHTVGVWSLMTEEIENIGKFIDCENLFGISQSELSVLVKGIAIFHDLGKASEYFQSHLSGARVDSELSQHAAVGSLSVGHYLDGKIPDKSGAAILIAMAVIKYHHGSARDPKLILDSFDENQKFLEKIVRKLDENYLSWMEDLLDETVDLDLPSLIPRILSWERNYRKHREESGIKYYVLFQYLFSLLTWADRVDAAFRGDYKSERQTFSPDIVDIFRTTAGFDEPKTDMNLLRNNFYREAISNLDFTVGSMKGRTGIGKTLATLSLASKKREIIAEEQNYLPRIVYCLPFLSIIDQTFATIRDVLETSKIKVTSDILIQQHHLTELSYIKRKDGDENENYDAYLADILLNSWDSEIVITTFVSLFHSILTDRRNTRFFRLPGSVIILDEVQAIPPKYWKVISEVLEHLSKWGGTKIIFSSATIPQPFFVSSFPLIKGEYNLDRYDVRYLGKMGIEEFKYGLLEESVNTAMEEDKSLMIVLNTINCCKELFEHLQDSGSFTDENLHCLSSSLPPAVRREIIKNIKKKKGFQVLLTTQLIEAGVDISFDYCIRDLGPLDSVLQVAGRVNRSCEGNRGEMTVVDLLKEDSGRPFSWIYNDTIIWTTREILSSLKGSISEPALYELGDQYFSRLMNKGLENESLELLEALVKLDFERIAEFSLIEQLKGAVSFPVFLEIDDEAKRFWENYCEVLSTKPPIEAKFEYIAKRKQAVRNLAPYVVNVRLFLYPGAKKYTLPDIQHGFCYVSSDELEYYYDTKTGLKSDEESLFL</sequence>
<protein>
    <submittedName>
        <fullName evidence="12">CRISPR-associated helicase Cas3/CRISPR-associated endonuclease Cas3-HD</fullName>
    </submittedName>
</protein>
<evidence type="ECO:0000256" key="7">
    <source>
        <dbReference type="ARBA" id="ARBA00022806"/>
    </source>
</evidence>
<comment type="similarity">
    <text evidence="2">In the central section; belongs to the CRISPR-associated helicase Cas3 family.</text>
</comment>
<gene>
    <name evidence="12" type="ORF">Theba_2307</name>
</gene>
<dbReference type="GO" id="GO:0004519">
    <property type="term" value="F:endonuclease activity"/>
    <property type="evidence" value="ECO:0007669"/>
    <property type="project" value="UniProtKB-KW"/>
</dbReference>
<dbReference type="KEGG" id="mpg:Theba_2307"/>
<dbReference type="CDD" id="cd17930">
    <property type="entry name" value="DEXHc_cas3"/>
    <property type="match status" value="1"/>
</dbReference>
<dbReference type="AlphaFoldDB" id="I2F7N1"/>
<keyword evidence="13" id="KW-1185">Reference proteome</keyword>
<dbReference type="GO" id="GO:0004386">
    <property type="term" value="F:helicase activity"/>
    <property type="evidence" value="ECO:0007669"/>
    <property type="project" value="UniProtKB-KW"/>
</dbReference>
<dbReference type="GO" id="GO:0003676">
    <property type="term" value="F:nucleic acid binding"/>
    <property type="evidence" value="ECO:0007669"/>
    <property type="project" value="InterPro"/>
</dbReference>
<keyword evidence="5" id="KW-0547">Nucleotide-binding</keyword>
<dbReference type="RefSeq" id="WP_014731689.1">
    <property type="nucleotide sequence ID" value="NC_017934.1"/>
</dbReference>
<keyword evidence="9" id="KW-0051">Antiviral defense</keyword>